<evidence type="ECO:0000256" key="3">
    <source>
        <dbReference type="ARBA" id="ARBA00022692"/>
    </source>
</evidence>
<evidence type="ECO:0000256" key="2">
    <source>
        <dbReference type="ARBA" id="ARBA00007104"/>
    </source>
</evidence>
<evidence type="ECO:0000259" key="8">
    <source>
        <dbReference type="SMART" id="SM01190"/>
    </source>
</evidence>
<protein>
    <submittedName>
        <fullName evidence="9">TMED6-like protein</fullName>
    </submittedName>
</protein>
<evidence type="ECO:0000313" key="9">
    <source>
        <dbReference type="EMBL" id="WAR14771.1"/>
    </source>
</evidence>
<gene>
    <name evidence="9" type="ORF">MAR_004876</name>
</gene>
<keyword evidence="5" id="KW-1133">Transmembrane helix</keyword>
<dbReference type="PANTHER" id="PTHR22811">
    <property type="entry name" value="TRANSMEMBRANE EMP24 DOMAIN-CONTAINING PROTEIN"/>
    <property type="match status" value="1"/>
</dbReference>
<dbReference type="SMART" id="SM01190">
    <property type="entry name" value="EMP24_GP25L"/>
    <property type="match status" value="1"/>
</dbReference>
<organism evidence="9 10">
    <name type="scientific">Mya arenaria</name>
    <name type="common">Soft-shell clam</name>
    <dbReference type="NCBI Taxonomy" id="6604"/>
    <lineage>
        <taxon>Eukaryota</taxon>
        <taxon>Metazoa</taxon>
        <taxon>Spiralia</taxon>
        <taxon>Lophotrochozoa</taxon>
        <taxon>Mollusca</taxon>
        <taxon>Bivalvia</taxon>
        <taxon>Autobranchia</taxon>
        <taxon>Heteroconchia</taxon>
        <taxon>Euheterodonta</taxon>
        <taxon>Imparidentia</taxon>
        <taxon>Neoheterodontei</taxon>
        <taxon>Myida</taxon>
        <taxon>Myoidea</taxon>
        <taxon>Myidae</taxon>
        <taxon>Mya</taxon>
    </lineage>
</organism>
<dbReference type="InterPro" id="IPR009038">
    <property type="entry name" value="GOLD_dom"/>
</dbReference>
<evidence type="ECO:0000256" key="6">
    <source>
        <dbReference type="ARBA" id="ARBA00023136"/>
    </source>
</evidence>
<reference evidence="9" key="1">
    <citation type="submission" date="2022-11" db="EMBL/GenBank/DDBJ databases">
        <title>Centuries of genome instability and evolution in soft-shell clam transmissible cancer (bioRxiv).</title>
        <authorList>
            <person name="Hart S.F.M."/>
            <person name="Yonemitsu M.A."/>
            <person name="Giersch R.M."/>
            <person name="Beal B.F."/>
            <person name="Arriagada G."/>
            <person name="Davis B.W."/>
            <person name="Ostrander E.A."/>
            <person name="Goff S.P."/>
            <person name="Metzger M.J."/>
        </authorList>
    </citation>
    <scope>NUCLEOTIDE SEQUENCE</scope>
    <source>
        <strain evidence="9">MELC-2E11</strain>
        <tissue evidence="9">Siphon/mantle</tissue>
    </source>
</reference>
<evidence type="ECO:0000256" key="4">
    <source>
        <dbReference type="ARBA" id="ARBA00022729"/>
    </source>
</evidence>
<proteinExistence type="inferred from homology"/>
<feature type="domain" description="GOLD" evidence="8">
    <location>
        <begin position="6"/>
        <end position="185"/>
    </location>
</feature>
<dbReference type="InterPro" id="IPR015720">
    <property type="entry name" value="Emp24-like"/>
</dbReference>
<comment type="similarity">
    <text evidence="2">Belongs to the EMP24/GP25L family.</text>
</comment>
<dbReference type="Proteomes" id="UP001164746">
    <property type="component" value="Chromosome 9"/>
</dbReference>
<keyword evidence="10" id="KW-1185">Reference proteome</keyword>
<evidence type="ECO:0000256" key="7">
    <source>
        <dbReference type="ARBA" id="ARBA00037847"/>
    </source>
</evidence>
<evidence type="ECO:0000256" key="5">
    <source>
        <dbReference type="ARBA" id="ARBA00022989"/>
    </source>
</evidence>
<comment type="subcellular location">
    <subcellularLocation>
        <location evidence="7">Endomembrane system</location>
        <topology evidence="7">Single-pass membrane protein</topology>
    </subcellularLocation>
    <subcellularLocation>
        <location evidence="1">Membrane</location>
        <topology evidence="1">Single-pass type I membrane protein</topology>
    </subcellularLocation>
</comment>
<name>A0ABY7F639_MYAAR</name>
<evidence type="ECO:0000256" key="1">
    <source>
        <dbReference type="ARBA" id="ARBA00004479"/>
    </source>
</evidence>
<evidence type="ECO:0000313" key="10">
    <source>
        <dbReference type="Proteomes" id="UP001164746"/>
    </source>
</evidence>
<dbReference type="Pfam" id="PF01105">
    <property type="entry name" value="EMP24_GP25L"/>
    <property type="match status" value="1"/>
</dbReference>
<sequence>VLEGGSIDVYMPNLFNPQGHHLDQSTGESDGVLRGGDQLMDFYIRKPSLITPVQEARATERWIAVVDPEEEGPYAICLDNTQSRMASKLVYVYLVTYVEEEWSKYRQEIEDLSLTVSNFTDTIQHVQESITDALVHQAKSRMDVIRDWYTITGNNSYVQRWSMCQCVVVVLSACIQVYFVRRLFRFTTVTGTHKPRA</sequence>
<dbReference type="SUPFAM" id="SSF101576">
    <property type="entry name" value="Supernatant protein factor (SPF), C-terminal domain"/>
    <property type="match status" value="1"/>
</dbReference>
<dbReference type="InterPro" id="IPR036598">
    <property type="entry name" value="GOLD_dom_sf"/>
</dbReference>
<keyword evidence="4" id="KW-0732">Signal</keyword>
<dbReference type="EMBL" id="CP111020">
    <property type="protein sequence ID" value="WAR14771.1"/>
    <property type="molecule type" value="Genomic_DNA"/>
</dbReference>
<keyword evidence="6" id="KW-0472">Membrane</keyword>
<accession>A0ABY7F639</accession>
<feature type="non-terminal residue" evidence="9">
    <location>
        <position position="1"/>
    </location>
</feature>
<keyword evidence="3" id="KW-0812">Transmembrane</keyword>